<evidence type="ECO:0000259" key="5">
    <source>
        <dbReference type="PROSITE" id="PS51503"/>
    </source>
</evidence>
<dbReference type="AlphaFoldDB" id="A0A6I4THS9"/>
<evidence type="ECO:0000313" key="7">
    <source>
        <dbReference type="Proteomes" id="UP000439522"/>
    </source>
</evidence>
<dbReference type="Proteomes" id="UP000439522">
    <property type="component" value="Unassembled WGS sequence"/>
</dbReference>
<evidence type="ECO:0000256" key="1">
    <source>
        <dbReference type="ARBA" id="ARBA00022692"/>
    </source>
</evidence>
<accession>A0A6I4THS9</accession>
<dbReference type="EMBL" id="WTZA01000001">
    <property type="protein sequence ID" value="MXO75635.1"/>
    <property type="molecule type" value="Genomic_DNA"/>
</dbReference>
<keyword evidence="1 4" id="KW-0812">Transmembrane</keyword>
<reference evidence="6 7" key="1">
    <citation type="submission" date="2019-12" db="EMBL/GenBank/DDBJ databases">
        <title>Genomic-based taxomic classification of the family Erythrobacteraceae.</title>
        <authorList>
            <person name="Xu L."/>
        </authorList>
    </citation>
    <scope>NUCLEOTIDE SEQUENCE [LARGE SCALE GENOMIC DNA]</scope>
    <source>
        <strain evidence="6 7">100921-2</strain>
    </source>
</reference>
<sequence>MTTFLVIVLVVLMALVVYSLVRGVIAFLQSHRADIDAGGERQHEMQVLQNKMMFNRIKYQALAIVVVAVILMIAR</sequence>
<keyword evidence="7" id="KW-1185">Reference proteome</keyword>
<proteinExistence type="predicted"/>
<protein>
    <recommendedName>
        <fullName evidence="5">HIG1 domain-containing protein</fullName>
    </recommendedName>
</protein>
<keyword evidence="3 4" id="KW-0472">Membrane</keyword>
<dbReference type="InterPro" id="IPR007667">
    <property type="entry name" value="Hypoxia_induced_domain"/>
</dbReference>
<comment type="caution">
    <text evidence="6">The sequence shown here is derived from an EMBL/GenBank/DDBJ whole genome shotgun (WGS) entry which is preliminary data.</text>
</comment>
<evidence type="ECO:0000313" key="6">
    <source>
        <dbReference type="EMBL" id="MXO75635.1"/>
    </source>
</evidence>
<feature type="transmembrane region" description="Helical" evidence="4">
    <location>
        <begin position="57"/>
        <end position="74"/>
    </location>
</feature>
<evidence type="ECO:0000256" key="4">
    <source>
        <dbReference type="SAM" id="Phobius"/>
    </source>
</evidence>
<keyword evidence="2 4" id="KW-1133">Transmembrane helix</keyword>
<evidence type="ECO:0000256" key="3">
    <source>
        <dbReference type="ARBA" id="ARBA00023136"/>
    </source>
</evidence>
<name>A0A6I4THS9_9SPHN</name>
<dbReference type="PROSITE" id="PS51503">
    <property type="entry name" value="HIG1"/>
    <property type="match status" value="1"/>
</dbReference>
<dbReference type="OrthoDB" id="7392120at2"/>
<organism evidence="6 7">
    <name type="scientific">Tsuneonella aeria</name>
    <dbReference type="NCBI Taxonomy" id="1837929"/>
    <lineage>
        <taxon>Bacteria</taxon>
        <taxon>Pseudomonadati</taxon>
        <taxon>Pseudomonadota</taxon>
        <taxon>Alphaproteobacteria</taxon>
        <taxon>Sphingomonadales</taxon>
        <taxon>Erythrobacteraceae</taxon>
        <taxon>Tsuneonella</taxon>
    </lineage>
</organism>
<evidence type="ECO:0000256" key="2">
    <source>
        <dbReference type="ARBA" id="ARBA00022989"/>
    </source>
</evidence>
<dbReference type="RefSeq" id="WP_160611256.1">
    <property type="nucleotide sequence ID" value="NZ_WTZA01000001.1"/>
</dbReference>
<gene>
    <name evidence="6" type="ORF">GRI40_10445</name>
</gene>
<feature type="domain" description="HIG1" evidence="5">
    <location>
        <begin position="1"/>
        <end position="75"/>
    </location>
</feature>